<feature type="transmembrane region" description="Helical" evidence="1">
    <location>
        <begin position="6"/>
        <end position="29"/>
    </location>
</feature>
<organism evidence="3 4">
    <name type="scientific">Pandoraea fibrosis</name>
    <dbReference type="NCBI Taxonomy" id="1891094"/>
    <lineage>
        <taxon>Bacteria</taxon>
        <taxon>Pseudomonadati</taxon>
        <taxon>Pseudomonadota</taxon>
        <taxon>Betaproteobacteria</taxon>
        <taxon>Burkholderiales</taxon>
        <taxon>Burkholderiaceae</taxon>
        <taxon>Pandoraea</taxon>
    </lineage>
</organism>
<dbReference type="PANTHER" id="PTHR43433">
    <property type="entry name" value="HYDROLASE, ALPHA/BETA FOLD FAMILY PROTEIN"/>
    <property type="match status" value="1"/>
</dbReference>
<dbReference type="EMBL" id="CABPRW010000009">
    <property type="protein sequence ID" value="VVE36818.1"/>
    <property type="molecule type" value="Genomic_DNA"/>
</dbReference>
<keyword evidence="1" id="KW-0812">Transmembrane</keyword>
<proteinExistence type="predicted"/>
<name>A0A5E4XL07_9BURK</name>
<dbReference type="InterPro" id="IPR029058">
    <property type="entry name" value="AB_hydrolase_fold"/>
</dbReference>
<dbReference type="Pfam" id="PF00561">
    <property type="entry name" value="Abhydrolase_1"/>
    <property type="match status" value="1"/>
</dbReference>
<dbReference type="PANTHER" id="PTHR43433:SF1">
    <property type="entry name" value="BLL5160 PROTEIN"/>
    <property type="match status" value="1"/>
</dbReference>
<protein>
    <submittedName>
        <fullName evidence="3">Proline iminopeptidase</fullName>
    </submittedName>
</protein>
<reference evidence="3 4" key="1">
    <citation type="submission" date="2019-08" db="EMBL/GenBank/DDBJ databases">
        <authorList>
            <person name="Peeters C."/>
        </authorList>
    </citation>
    <scope>NUCLEOTIDE SEQUENCE [LARGE SCALE GENOMIC DNA]</scope>
    <source>
        <strain evidence="3 4">LMG 31113</strain>
    </source>
</reference>
<evidence type="ECO:0000256" key="1">
    <source>
        <dbReference type="SAM" id="Phobius"/>
    </source>
</evidence>
<keyword evidence="1" id="KW-0472">Membrane</keyword>
<dbReference type="InterPro" id="IPR000073">
    <property type="entry name" value="AB_hydrolase_1"/>
</dbReference>
<dbReference type="Proteomes" id="UP000382577">
    <property type="component" value="Unassembled WGS sequence"/>
</dbReference>
<dbReference type="SUPFAM" id="SSF53474">
    <property type="entry name" value="alpha/beta-Hydrolases"/>
    <property type="match status" value="1"/>
</dbReference>
<dbReference type="AlphaFoldDB" id="A0A5E4XL07"/>
<keyword evidence="1" id="KW-1133">Transmembrane helix</keyword>
<sequence>MPADTHHIMLIAYLLGCLVIAFAAVVFVLMRFTRRVARRAEAAVPPDGQYLDIDGERLHYVDFGHGPAVVFIHGLCGQLRNFAYLPLAALARTHRVVLVDRPGSGYSTRAAQHDGAIASQANAVARLIDALALDRPLVVGHSLGGAVSLALSLDHPHRVGALALIAPLTQPVSEVPAAFRALAIRSVRWRRWVGRTLAVPIGMMTGRSTLTYVFGPEEAPKDFLIRGGGVLGFRPGNFEAGSVDLLAAERDMPGLAARYAGLSVPVDILYGRGDRILDYRLQGETMPLASERVRLTLVDGGHMLPVTQPEATMQWLQEIATRMSAPQYGAVQPAMTVSVHAANDAA</sequence>
<dbReference type="PRINTS" id="PR00111">
    <property type="entry name" value="ABHYDROLASE"/>
</dbReference>
<evidence type="ECO:0000313" key="4">
    <source>
        <dbReference type="Proteomes" id="UP000382577"/>
    </source>
</evidence>
<evidence type="ECO:0000259" key="2">
    <source>
        <dbReference type="Pfam" id="PF00561"/>
    </source>
</evidence>
<feature type="domain" description="AB hydrolase-1" evidence="2">
    <location>
        <begin position="67"/>
        <end position="303"/>
    </location>
</feature>
<gene>
    <name evidence="3" type="ORF">PFI31113_03910</name>
</gene>
<evidence type="ECO:0000313" key="3">
    <source>
        <dbReference type="EMBL" id="VVE36818.1"/>
    </source>
</evidence>
<dbReference type="Gene3D" id="3.40.50.1820">
    <property type="entry name" value="alpha/beta hydrolase"/>
    <property type="match status" value="1"/>
</dbReference>
<dbReference type="InterPro" id="IPR050471">
    <property type="entry name" value="AB_hydrolase"/>
</dbReference>
<accession>A0A5E4XL07</accession>